<dbReference type="Proteomes" id="UP000622687">
    <property type="component" value="Unassembled WGS sequence"/>
</dbReference>
<dbReference type="SUPFAM" id="SSF88713">
    <property type="entry name" value="Glycoside hydrolase/deacetylase"/>
    <property type="match status" value="1"/>
</dbReference>
<dbReference type="GO" id="GO:0016810">
    <property type="term" value="F:hydrolase activity, acting on carbon-nitrogen (but not peptide) bonds"/>
    <property type="evidence" value="ECO:0007669"/>
    <property type="project" value="InterPro"/>
</dbReference>
<dbReference type="Pfam" id="PF01522">
    <property type="entry name" value="Polysacc_deac_1"/>
    <property type="match status" value="1"/>
</dbReference>
<dbReference type="InterPro" id="IPR050248">
    <property type="entry name" value="Polysacc_deacetylase_ArnD"/>
</dbReference>
<reference evidence="2" key="1">
    <citation type="submission" date="2020-12" db="EMBL/GenBank/DDBJ databases">
        <title>Clostridium thailandense sp. nov., a novel acetogenic bacterium isolated from peat land soil in Thailand.</title>
        <authorList>
            <person name="Chaikitkaew S."/>
            <person name="Birkeland N.K."/>
        </authorList>
    </citation>
    <scope>NUCLEOTIDE SEQUENCE</scope>
    <source>
        <strain evidence="2">DSM 17425</strain>
    </source>
</reference>
<dbReference type="PANTHER" id="PTHR10587:SF125">
    <property type="entry name" value="POLYSACCHARIDE DEACETYLASE YHEN-RELATED"/>
    <property type="match status" value="1"/>
</dbReference>
<name>A0A934M3Y6_9CLOT</name>
<evidence type="ECO:0000313" key="2">
    <source>
        <dbReference type="EMBL" id="MBI6873687.1"/>
    </source>
</evidence>
<dbReference type="AlphaFoldDB" id="A0A934M3Y6"/>
<gene>
    <name evidence="2" type="ORF">I6U51_13350</name>
</gene>
<evidence type="ECO:0000313" key="3">
    <source>
        <dbReference type="Proteomes" id="UP000622687"/>
    </source>
</evidence>
<accession>A0A934M3Y6</accession>
<dbReference type="Gene3D" id="3.20.20.370">
    <property type="entry name" value="Glycoside hydrolase/deacetylase"/>
    <property type="match status" value="1"/>
</dbReference>
<organism evidence="2 3">
    <name type="scientific">Clostridium aciditolerans</name>
    <dbReference type="NCBI Taxonomy" id="339861"/>
    <lineage>
        <taxon>Bacteria</taxon>
        <taxon>Bacillati</taxon>
        <taxon>Bacillota</taxon>
        <taxon>Clostridia</taxon>
        <taxon>Eubacteriales</taxon>
        <taxon>Clostridiaceae</taxon>
        <taxon>Clostridium</taxon>
    </lineage>
</organism>
<dbReference type="InterPro" id="IPR011330">
    <property type="entry name" value="Glyco_hydro/deAcase_b/a-brl"/>
</dbReference>
<dbReference type="PANTHER" id="PTHR10587">
    <property type="entry name" value="GLYCOSYL TRANSFERASE-RELATED"/>
    <property type="match status" value="1"/>
</dbReference>
<dbReference type="CDD" id="cd10944">
    <property type="entry name" value="CE4_SmPgdA_like"/>
    <property type="match status" value="1"/>
</dbReference>
<dbReference type="InterPro" id="IPR002509">
    <property type="entry name" value="NODB_dom"/>
</dbReference>
<comment type="caution">
    <text evidence="2">The sequence shown here is derived from an EMBL/GenBank/DDBJ whole genome shotgun (WGS) entry which is preliminary data.</text>
</comment>
<protein>
    <submittedName>
        <fullName evidence="2">Polysaccharide deacetylase</fullName>
    </submittedName>
</protein>
<evidence type="ECO:0000259" key="1">
    <source>
        <dbReference type="PROSITE" id="PS51677"/>
    </source>
</evidence>
<feature type="domain" description="NodB homology" evidence="1">
    <location>
        <begin position="51"/>
        <end position="244"/>
    </location>
</feature>
<keyword evidence="3" id="KW-1185">Reference proteome</keyword>
<sequence>MFISAIFILTQFFFPVNVDKKLSSQLDDSINNVKAYDHNLGTAYNNVQNPKEVFLTFDDGPCINNTRKILKILKDNNVKATFFVVGMKGEENPQILKELSNSGMSIGVHTYSHEYSQMYKNADAYFKDYYACKSVIKKITGRNPIVYVRMPGGSDNLVASKSNLENIKKSLNEKGLKYVDWNVSAGDAEVGKTSVDKIKHNIMTQSKGQRIAVILMHDTYYNNFTVEALPDVIKYLKGEGFIFRTFDDLTPGEENKMVDLKVMNRV</sequence>
<dbReference type="GO" id="GO:0005975">
    <property type="term" value="P:carbohydrate metabolic process"/>
    <property type="evidence" value="ECO:0007669"/>
    <property type="project" value="InterPro"/>
</dbReference>
<dbReference type="PROSITE" id="PS51677">
    <property type="entry name" value="NODB"/>
    <property type="match status" value="1"/>
</dbReference>
<dbReference type="EMBL" id="JAEEGB010000014">
    <property type="protein sequence ID" value="MBI6873687.1"/>
    <property type="molecule type" value="Genomic_DNA"/>
</dbReference>
<proteinExistence type="predicted"/>